<dbReference type="EMBL" id="JANBTX010000034">
    <property type="protein sequence ID" value="KAJ2688988.1"/>
    <property type="molecule type" value="Genomic_DNA"/>
</dbReference>
<evidence type="ECO:0000313" key="1">
    <source>
        <dbReference type="EMBL" id="KAJ2688988.1"/>
    </source>
</evidence>
<organism evidence="1 2">
    <name type="scientific">Coemansia spiralis</name>
    <dbReference type="NCBI Taxonomy" id="417178"/>
    <lineage>
        <taxon>Eukaryota</taxon>
        <taxon>Fungi</taxon>
        <taxon>Fungi incertae sedis</taxon>
        <taxon>Zoopagomycota</taxon>
        <taxon>Kickxellomycotina</taxon>
        <taxon>Kickxellomycetes</taxon>
        <taxon>Kickxellales</taxon>
        <taxon>Kickxellaceae</taxon>
        <taxon>Coemansia</taxon>
    </lineage>
</organism>
<reference evidence="1" key="1">
    <citation type="submission" date="2022-07" db="EMBL/GenBank/DDBJ databases">
        <title>Phylogenomic reconstructions and comparative analyses of Kickxellomycotina fungi.</title>
        <authorList>
            <person name="Reynolds N.K."/>
            <person name="Stajich J.E."/>
            <person name="Barry K."/>
            <person name="Grigoriev I.V."/>
            <person name="Crous P."/>
            <person name="Smith M.E."/>
        </authorList>
    </citation>
    <scope>NUCLEOTIDE SEQUENCE</scope>
    <source>
        <strain evidence="1">CBS 109367</strain>
    </source>
</reference>
<evidence type="ECO:0000313" key="2">
    <source>
        <dbReference type="Proteomes" id="UP001151516"/>
    </source>
</evidence>
<protein>
    <submittedName>
        <fullName evidence="1">Uncharacterized protein</fullName>
    </submittedName>
</protein>
<dbReference type="AlphaFoldDB" id="A0A9W8GLA5"/>
<keyword evidence="2" id="KW-1185">Reference proteome</keyword>
<comment type="caution">
    <text evidence="1">The sequence shown here is derived from an EMBL/GenBank/DDBJ whole genome shotgun (WGS) entry which is preliminary data.</text>
</comment>
<dbReference type="Proteomes" id="UP001151516">
    <property type="component" value="Unassembled WGS sequence"/>
</dbReference>
<dbReference type="OrthoDB" id="5565378at2759"/>
<proteinExistence type="predicted"/>
<sequence length="554" mass="61935">MSTLSTLQILPLHVVKRIVDHVIGSIRLCHLGFGDTRWPNEYLRPLTVLCHNFRDIAYPRLCRYLKLEPNDTQIMQTTVLSKRSGYPSNAHLGHHTHHLVKDLELKLSEQAIYSGKALKSLSNAPYDACAFPLAKRLTLTLDWEDPRYSDAHEANIDAFIRWIGQVAPSVNRIRIQPGASVHDSGVIASIYFGRLISRLYQLAEIVELDNYVEGGVFIELQFDSISHLTGLSYTSVGLEEKFTALARRNAPTLQSLVVDSEVDVVDIGSLIANADGSSVVFPCLLKLCLDVLITAKALWNPDHTGPAPFPRLRHLSLGMDSDLDMYVFFRGNAATLEFLSVMLDSSMVAMIRGRNLFTPTSHPNLHCVKVLYLYGLIPVVFATAAEAKQFSLCIGPTAPVRTIGEPSLMHSQMPVHSLLEGYTCIQVLSLPEAGLELWDVFSLIKSLPLLSDLYTFSTRFGLLPEGKRKSELPAYVISTYAPMGKRFRCWHFGAHKQRSLVDVAECVLLLALACPTLDYAVQHVANQSDFLRSVRKVIASDTFKDYEPRLRRFL</sequence>
<accession>A0A9W8GLA5</accession>
<gene>
    <name evidence="1" type="ORF">IWW39_001792</name>
</gene>
<name>A0A9W8GLA5_9FUNG</name>